<dbReference type="EMBL" id="JAULSW010000006">
    <property type="protein sequence ID" value="KAK3377426.1"/>
    <property type="molecule type" value="Genomic_DNA"/>
</dbReference>
<keyword evidence="2" id="KW-1185">Reference proteome</keyword>
<evidence type="ECO:0000313" key="2">
    <source>
        <dbReference type="Proteomes" id="UP001285441"/>
    </source>
</evidence>
<name>A0AAE0NB40_9PEZI</name>
<protein>
    <submittedName>
        <fullName evidence="1">Uncharacterized protein</fullName>
    </submittedName>
</protein>
<proteinExistence type="predicted"/>
<reference evidence="1" key="2">
    <citation type="submission" date="2023-06" db="EMBL/GenBank/DDBJ databases">
        <authorList>
            <consortium name="Lawrence Berkeley National Laboratory"/>
            <person name="Haridas S."/>
            <person name="Hensen N."/>
            <person name="Bonometti L."/>
            <person name="Westerberg I."/>
            <person name="Brannstrom I.O."/>
            <person name="Guillou S."/>
            <person name="Cros-Aarteil S."/>
            <person name="Calhoun S."/>
            <person name="Kuo A."/>
            <person name="Mondo S."/>
            <person name="Pangilinan J."/>
            <person name="Riley R."/>
            <person name="LaButti K."/>
            <person name="Andreopoulos B."/>
            <person name="Lipzen A."/>
            <person name="Chen C."/>
            <person name="Yanf M."/>
            <person name="Daum C."/>
            <person name="Ng V."/>
            <person name="Clum A."/>
            <person name="Steindorff A."/>
            <person name="Ohm R."/>
            <person name="Martin F."/>
            <person name="Silar P."/>
            <person name="Natvig D."/>
            <person name="Lalanne C."/>
            <person name="Gautier V."/>
            <person name="Ament-velasquez S.L."/>
            <person name="Kruys A."/>
            <person name="Hutchinson M.I."/>
            <person name="Powell A.J."/>
            <person name="Barry K."/>
            <person name="Miller A.N."/>
            <person name="Grigoriev I.V."/>
            <person name="Debuchy R."/>
            <person name="Gladieux P."/>
            <person name="Thoren M.H."/>
            <person name="Johannesson H."/>
        </authorList>
    </citation>
    <scope>NUCLEOTIDE SEQUENCE</scope>
    <source>
        <strain evidence="1">CBS 232.78</strain>
    </source>
</reference>
<organism evidence="1 2">
    <name type="scientific">Podospora didyma</name>
    <dbReference type="NCBI Taxonomy" id="330526"/>
    <lineage>
        <taxon>Eukaryota</taxon>
        <taxon>Fungi</taxon>
        <taxon>Dikarya</taxon>
        <taxon>Ascomycota</taxon>
        <taxon>Pezizomycotina</taxon>
        <taxon>Sordariomycetes</taxon>
        <taxon>Sordariomycetidae</taxon>
        <taxon>Sordariales</taxon>
        <taxon>Podosporaceae</taxon>
        <taxon>Podospora</taxon>
    </lineage>
</organism>
<dbReference type="AlphaFoldDB" id="A0AAE0NB40"/>
<gene>
    <name evidence="1" type="ORF">B0H63DRAFT_398207</name>
</gene>
<dbReference type="Proteomes" id="UP001285441">
    <property type="component" value="Unassembled WGS sequence"/>
</dbReference>
<comment type="caution">
    <text evidence="1">The sequence shown here is derived from an EMBL/GenBank/DDBJ whole genome shotgun (WGS) entry which is preliminary data.</text>
</comment>
<evidence type="ECO:0000313" key="1">
    <source>
        <dbReference type="EMBL" id="KAK3377426.1"/>
    </source>
</evidence>
<sequence length="138" mass="15134">MAEVLLWLWQTTAKPILNALGHRSTTSPTETKARVHWIGTGIVSTAPFHAAGKHSDGSTENVMSSYISTLRALSLARETLSKERGRTSGIRDKKHLIVSVPDAPGANHLPSRGKPRLWPRSCQLPVSTMPLWYPGFTP</sequence>
<accession>A0AAE0NB40</accession>
<reference evidence="1" key="1">
    <citation type="journal article" date="2023" name="Mol. Phylogenet. Evol.">
        <title>Genome-scale phylogeny and comparative genomics of the fungal order Sordariales.</title>
        <authorList>
            <person name="Hensen N."/>
            <person name="Bonometti L."/>
            <person name="Westerberg I."/>
            <person name="Brannstrom I.O."/>
            <person name="Guillou S."/>
            <person name="Cros-Aarteil S."/>
            <person name="Calhoun S."/>
            <person name="Haridas S."/>
            <person name="Kuo A."/>
            <person name="Mondo S."/>
            <person name="Pangilinan J."/>
            <person name="Riley R."/>
            <person name="LaButti K."/>
            <person name="Andreopoulos B."/>
            <person name="Lipzen A."/>
            <person name="Chen C."/>
            <person name="Yan M."/>
            <person name="Daum C."/>
            <person name="Ng V."/>
            <person name="Clum A."/>
            <person name="Steindorff A."/>
            <person name="Ohm R.A."/>
            <person name="Martin F."/>
            <person name="Silar P."/>
            <person name="Natvig D.O."/>
            <person name="Lalanne C."/>
            <person name="Gautier V."/>
            <person name="Ament-Velasquez S.L."/>
            <person name="Kruys A."/>
            <person name="Hutchinson M.I."/>
            <person name="Powell A.J."/>
            <person name="Barry K."/>
            <person name="Miller A.N."/>
            <person name="Grigoriev I.V."/>
            <person name="Debuchy R."/>
            <person name="Gladieux P."/>
            <person name="Hiltunen Thoren M."/>
            <person name="Johannesson H."/>
        </authorList>
    </citation>
    <scope>NUCLEOTIDE SEQUENCE</scope>
    <source>
        <strain evidence="1">CBS 232.78</strain>
    </source>
</reference>